<evidence type="ECO:0000313" key="2">
    <source>
        <dbReference type="EMBL" id="KAK4662009.1"/>
    </source>
</evidence>
<gene>
    <name evidence="2" type="ORF">QC763_709730</name>
</gene>
<keyword evidence="3" id="KW-1185">Reference proteome</keyword>
<organism evidence="2 3">
    <name type="scientific">Podospora pseudopauciseta</name>
    <dbReference type="NCBI Taxonomy" id="2093780"/>
    <lineage>
        <taxon>Eukaryota</taxon>
        <taxon>Fungi</taxon>
        <taxon>Dikarya</taxon>
        <taxon>Ascomycota</taxon>
        <taxon>Pezizomycotina</taxon>
        <taxon>Sordariomycetes</taxon>
        <taxon>Sordariomycetidae</taxon>
        <taxon>Sordariales</taxon>
        <taxon>Podosporaceae</taxon>
        <taxon>Podospora</taxon>
    </lineage>
</organism>
<dbReference type="EMBL" id="JAFFHB010000009">
    <property type="protein sequence ID" value="KAK4662009.1"/>
    <property type="molecule type" value="Genomic_DNA"/>
</dbReference>
<evidence type="ECO:0000313" key="3">
    <source>
        <dbReference type="Proteomes" id="UP001326199"/>
    </source>
</evidence>
<proteinExistence type="predicted"/>
<dbReference type="Proteomes" id="UP001326199">
    <property type="component" value="Unassembled WGS sequence"/>
</dbReference>
<name>A0ABR0H277_9PEZI</name>
<comment type="caution">
    <text evidence="2">The sequence shown here is derived from an EMBL/GenBank/DDBJ whole genome shotgun (WGS) entry which is preliminary data.</text>
</comment>
<sequence length="95" mass="10659">MLHYPTYWAAKNINVLLVQKGLSSCKREIKSPMDGTGGQGSNLNLNLPGKEKKKKSRKEKWATPESNRGFFGIVCDVCLPNKPQRSVLTTRLVTR</sequence>
<dbReference type="RefSeq" id="XP_062761975.1">
    <property type="nucleotide sequence ID" value="XM_062915965.1"/>
</dbReference>
<protein>
    <submittedName>
        <fullName evidence="2">Uncharacterized protein</fullName>
    </submittedName>
</protein>
<accession>A0ABR0H277</accession>
<feature type="region of interest" description="Disordered" evidence="1">
    <location>
        <begin position="29"/>
        <end position="62"/>
    </location>
</feature>
<evidence type="ECO:0000256" key="1">
    <source>
        <dbReference type="SAM" id="MobiDB-lite"/>
    </source>
</evidence>
<dbReference type="GeneID" id="87936308"/>
<reference evidence="2 3" key="1">
    <citation type="journal article" date="2023" name="bioRxiv">
        <title>High-quality genome assemblies of four members of thePodospora anserinaspecies complex.</title>
        <authorList>
            <person name="Ament-Velasquez S.L."/>
            <person name="Vogan A.A."/>
            <person name="Wallerman O."/>
            <person name="Hartmann F."/>
            <person name="Gautier V."/>
            <person name="Silar P."/>
            <person name="Giraud T."/>
            <person name="Johannesson H."/>
        </authorList>
    </citation>
    <scope>NUCLEOTIDE SEQUENCE [LARGE SCALE GENOMIC DNA]</scope>
    <source>
        <strain evidence="2 3">CBS 411.78</strain>
    </source>
</reference>